<gene>
    <name evidence="2" type="ORF">NTEN_LOCUS3753</name>
</gene>
<accession>A0A6H5G404</accession>
<organism evidence="2 3">
    <name type="scientific">Nesidiocoris tenuis</name>
    <dbReference type="NCBI Taxonomy" id="355587"/>
    <lineage>
        <taxon>Eukaryota</taxon>
        <taxon>Metazoa</taxon>
        <taxon>Ecdysozoa</taxon>
        <taxon>Arthropoda</taxon>
        <taxon>Hexapoda</taxon>
        <taxon>Insecta</taxon>
        <taxon>Pterygota</taxon>
        <taxon>Neoptera</taxon>
        <taxon>Paraneoptera</taxon>
        <taxon>Hemiptera</taxon>
        <taxon>Heteroptera</taxon>
        <taxon>Panheteroptera</taxon>
        <taxon>Cimicomorpha</taxon>
        <taxon>Miridae</taxon>
        <taxon>Dicyphina</taxon>
        <taxon>Nesidiocoris</taxon>
    </lineage>
</organism>
<proteinExistence type="predicted"/>
<evidence type="ECO:0000256" key="1">
    <source>
        <dbReference type="SAM" id="MobiDB-lite"/>
    </source>
</evidence>
<feature type="compositionally biased region" description="Basic and acidic residues" evidence="1">
    <location>
        <begin position="53"/>
        <end position="87"/>
    </location>
</feature>
<dbReference type="EMBL" id="CADCXU010005815">
    <property type="protein sequence ID" value="CAA9997451.1"/>
    <property type="molecule type" value="Genomic_DNA"/>
</dbReference>
<keyword evidence="3" id="KW-1185">Reference proteome</keyword>
<dbReference type="Proteomes" id="UP000479000">
    <property type="component" value="Unassembled WGS sequence"/>
</dbReference>
<dbReference type="AlphaFoldDB" id="A0A6H5G404"/>
<evidence type="ECO:0000313" key="2">
    <source>
        <dbReference type="EMBL" id="CAA9997451.1"/>
    </source>
</evidence>
<protein>
    <submittedName>
        <fullName evidence="2">Uncharacterized protein</fullName>
    </submittedName>
</protein>
<name>A0A6H5G404_9HEMI</name>
<reference evidence="2 3" key="1">
    <citation type="submission" date="2020-02" db="EMBL/GenBank/DDBJ databases">
        <authorList>
            <person name="Ferguson B K."/>
        </authorList>
    </citation>
    <scope>NUCLEOTIDE SEQUENCE [LARGE SCALE GENOMIC DNA]</scope>
</reference>
<evidence type="ECO:0000313" key="3">
    <source>
        <dbReference type="Proteomes" id="UP000479000"/>
    </source>
</evidence>
<sequence>MSLFLNFCENFSILSQIKFFSFCTECSTRRRDERLRIPGRDGHQENGPAQDEDGVREKLERPQTRAERPGVHREDAGSSRTVADHRRSSTSAVGSPSPGCRRHRPCR</sequence>
<feature type="non-terminal residue" evidence="2">
    <location>
        <position position="107"/>
    </location>
</feature>
<feature type="region of interest" description="Disordered" evidence="1">
    <location>
        <begin position="33"/>
        <end position="107"/>
    </location>
</feature>
<feature type="compositionally biased region" description="Basic and acidic residues" evidence="1">
    <location>
        <begin position="33"/>
        <end position="44"/>
    </location>
</feature>